<proteinExistence type="predicted"/>
<accession>A0AAN7RB38</accession>
<evidence type="ECO:0000313" key="3">
    <source>
        <dbReference type="Proteomes" id="UP001346149"/>
    </source>
</evidence>
<keyword evidence="1" id="KW-0732">Signal</keyword>
<feature type="signal peptide" evidence="1">
    <location>
        <begin position="1"/>
        <end position="25"/>
    </location>
</feature>
<gene>
    <name evidence="2" type="ORF">SAY86_012909</name>
</gene>
<evidence type="ECO:0000256" key="1">
    <source>
        <dbReference type="SAM" id="SignalP"/>
    </source>
</evidence>
<dbReference type="AlphaFoldDB" id="A0AAN7RB38"/>
<dbReference type="Proteomes" id="UP001346149">
    <property type="component" value="Unassembled WGS sequence"/>
</dbReference>
<feature type="chain" id="PRO_5042874085" evidence="1">
    <location>
        <begin position="26"/>
        <end position="99"/>
    </location>
</feature>
<evidence type="ECO:0000313" key="2">
    <source>
        <dbReference type="EMBL" id="KAK4794915.1"/>
    </source>
</evidence>
<organism evidence="2 3">
    <name type="scientific">Trapa natans</name>
    <name type="common">Water chestnut</name>
    <dbReference type="NCBI Taxonomy" id="22666"/>
    <lineage>
        <taxon>Eukaryota</taxon>
        <taxon>Viridiplantae</taxon>
        <taxon>Streptophyta</taxon>
        <taxon>Embryophyta</taxon>
        <taxon>Tracheophyta</taxon>
        <taxon>Spermatophyta</taxon>
        <taxon>Magnoliopsida</taxon>
        <taxon>eudicotyledons</taxon>
        <taxon>Gunneridae</taxon>
        <taxon>Pentapetalae</taxon>
        <taxon>rosids</taxon>
        <taxon>malvids</taxon>
        <taxon>Myrtales</taxon>
        <taxon>Lythraceae</taxon>
        <taxon>Trapa</taxon>
    </lineage>
</organism>
<name>A0AAN7RB38_TRANT</name>
<comment type="caution">
    <text evidence="2">The sequence shown here is derived from an EMBL/GenBank/DDBJ whole genome shotgun (WGS) entry which is preliminary data.</text>
</comment>
<sequence>MLEAMRAHPLFVIPLSLPLSPCVFARFQYVLPSEEGKFKVWKIEMHKLIDDFRFPSFHTMITLHMYDMSRGKLDCYAQSHADFLIADLFSAAVFFIRMP</sequence>
<keyword evidence="3" id="KW-1185">Reference proteome</keyword>
<reference evidence="2 3" key="1">
    <citation type="journal article" date="2023" name="Hortic Res">
        <title>Pangenome of water caltrop reveals structural variations and asymmetric subgenome divergence after allopolyploidization.</title>
        <authorList>
            <person name="Zhang X."/>
            <person name="Chen Y."/>
            <person name="Wang L."/>
            <person name="Yuan Y."/>
            <person name="Fang M."/>
            <person name="Shi L."/>
            <person name="Lu R."/>
            <person name="Comes H.P."/>
            <person name="Ma Y."/>
            <person name="Chen Y."/>
            <person name="Huang G."/>
            <person name="Zhou Y."/>
            <person name="Zheng Z."/>
            <person name="Qiu Y."/>
        </authorList>
    </citation>
    <scope>NUCLEOTIDE SEQUENCE [LARGE SCALE GENOMIC DNA]</scope>
    <source>
        <strain evidence="2">F231</strain>
    </source>
</reference>
<dbReference type="EMBL" id="JAXQNO010000007">
    <property type="protein sequence ID" value="KAK4794915.1"/>
    <property type="molecule type" value="Genomic_DNA"/>
</dbReference>
<protein>
    <submittedName>
        <fullName evidence="2">Uncharacterized protein</fullName>
    </submittedName>
</protein>